<keyword evidence="4" id="KW-0804">Transcription</keyword>
<dbReference type="AlphaFoldDB" id="A0A848KLS5"/>
<dbReference type="PANTHER" id="PTHR30055">
    <property type="entry name" value="HTH-TYPE TRANSCRIPTIONAL REGULATOR RUTR"/>
    <property type="match status" value="1"/>
</dbReference>
<keyword evidence="3 5" id="KW-0238">DNA-binding</keyword>
<dbReference type="Gene3D" id="1.10.357.10">
    <property type="entry name" value="Tetracycline Repressor, domain 2"/>
    <property type="match status" value="1"/>
</dbReference>
<keyword evidence="1" id="KW-0678">Repressor</keyword>
<evidence type="ECO:0000256" key="4">
    <source>
        <dbReference type="ARBA" id="ARBA00023163"/>
    </source>
</evidence>
<feature type="domain" description="HTH tetR-type" evidence="6">
    <location>
        <begin position="15"/>
        <end position="75"/>
    </location>
</feature>
<name>A0A848KLS5_9NOCA</name>
<gene>
    <name evidence="7" type="ORF">FGL95_16945</name>
</gene>
<dbReference type="GO" id="GO:0003700">
    <property type="term" value="F:DNA-binding transcription factor activity"/>
    <property type="evidence" value="ECO:0007669"/>
    <property type="project" value="TreeGrafter"/>
</dbReference>
<dbReference type="EMBL" id="VCQU01000005">
    <property type="protein sequence ID" value="NMN96727.1"/>
    <property type="molecule type" value="Genomic_DNA"/>
</dbReference>
<dbReference type="GO" id="GO:0000976">
    <property type="term" value="F:transcription cis-regulatory region binding"/>
    <property type="evidence" value="ECO:0007669"/>
    <property type="project" value="TreeGrafter"/>
</dbReference>
<dbReference type="InterPro" id="IPR039538">
    <property type="entry name" value="BetI_C"/>
</dbReference>
<dbReference type="PROSITE" id="PS50977">
    <property type="entry name" value="HTH_TETR_2"/>
    <property type="match status" value="1"/>
</dbReference>
<dbReference type="Pfam" id="PF00440">
    <property type="entry name" value="TetR_N"/>
    <property type="match status" value="1"/>
</dbReference>
<feature type="DNA-binding region" description="H-T-H motif" evidence="5">
    <location>
        <begin position="38"/>
        <end position="57"/>
    </location>
</feature>
<reference evidence="7 8" key="2">
    <citation type="submission" date="2020-06" db="EMBL/GenBank/DDBJ databases">
        <title>Antribacter stalactiti gen. nov., sp. nov., a new member of the family Nacardiaceae isolated from a cave.</title>
        <authorList>
            <person name="Kim I.S."/>
        </authorList>
    </citation>
    <scope>NUCLEOTIDE SEQUENCE [LARGE SCALE GENOMIC DNA]</scope>
    <source>
        <strain evidence="7 8">YC2-7</strain>
    </source>
</reference>
<evidence type="ECO:0000256" key="5">
    <source>
        <dbReference type="PROSITE-ProRule" id="PRU00335"/>
    </source>
</evidence>
<protein>
    <submittedName>
        <fullName evidence="7">TetR/AcrR family transcriptional regulator</fullName>
    </submittedName>
</protein>
<evidence type="ECO:0000313" key="7">
    <source>
        <dbReference type="EMBL" id="NMN96727.1"/>
    </source>
</evidence>
<reference evidence="7 8" key="1">
    <citation type="submission" date="2019-05" db="EMBL/GenBank/DDBJ databases">
        <authorList>
            <person name="Lee S.D."/>
        </authorList>
    </citation>
    <scope>NUCLEOTIDE SEQUENCE [LARGE SCALE GENOMIC DNA]</scope>
    <source>
        <strain evidence="7 8">YC2-7</strain>
    </source>
</reference>
<keyword evidence="2" id="KW-0805">Transcription regulation</keyword>
<dbReference type="PRINTS" id="PR00455">
    <property type="entry name" value="HTHTETR"/>
</dbReference>
<organism evidence="7 8">
    <name type="scientific">Antrihabitans stalactiti</name>
    <dbReference type="NCBI Taxonomy" id="2584121"/>
    <lineage>
        <taxon>Bacteria</taxon>
        <taxon>Bacillati</taxon>
        <taxon>Actinomycetota</taxon>
        <taxon>Actinomycetes</taxon>
        <taxon>Mycobacteriales</taxon>
        <taxon>Nocardiaceae</taxon>
        <taxon>Antrihabitans</taxon>
    </lineage>
</organism>
<evidence type="ECO:0000259" key="6">
    <source>
        <dbReference type="PROSITE" id="PS50977"/>
    </source>
</evidence>
<evidence type="ECO:0000256" key="3">
    <source>
        <dbReference type="ARBA" id="ARBA00023125"/>
    </source>
</evidence>
<accession>A0A848KLS5</accession>
<dbReference type="InterPro" id="IPR050109">
    <property type="entry name" value="HTH-type_TetR-like_transc_reg"/>
</dbReference>
<dbReference type="Proteomes" id="UP000535543">
    <property type="component" value="Unassembled WGS sequence"/>
</dbReference>
<dbReference type="InterPro" id="IPR009057">
    <property type="entry name" value="Homeodomain-like_sf"/>
</dbReference>
<dbReference type="RefSeq" id="WP_169588920.1">
    <property type="nucleotide sequence ID" value="NZ_VCQU01000005.1"/>
</dbReference>
<dbReference type="InterPro" id="IPR001647">
    <property type="entry name" value="HTH_TetR"/>
</dbReference>
<dbReference type="InterPro" id="IPR036271">
    <property type="entry name" value="Tet_transcr_reg_TetR-rel_C_sf"/>
</dbReference>
<proteinExistence type="predicted"/>
<keyword evidence="8" id="KW-1185">Reference proteome</keyword>
<evidence type="ECO:0000313" key="8">
    <source>
        <dbReference type="Proteomes" id="UP000535543"/>
    </source>
</evidence>
<comment type="caution">
    <text evidence="7">The sequence shown here is derived from an EMBL/GenBank/DDBJ whole genome shotgun (WGS) entry which is preliminary data.</text>
</comment>
<dbReference type="SUPFAM" id="SSF46689">
    <property type="entry name" value="Homeodomain-like"/>
    <property type="match status" value="1"/>
</dbReference>
<evidence type="ECO:0000256" key="2">
    <source>
        <dbReference type="ARBA" id="ARBA00023015"/>
    </source>
</evidence>
<dbReference type="Pfam" id="PF13977">
    <property type="entry name" value="TetR_C_6"/>
    <property type="match status" value="1"/>
</dbReference>
<evidence type="ECO:0000256" key="1">
    <source>
        <dbReference type="ARBA" id="ARBA00022491"/>
    </source>
</evidence>
<dbReference type="PANTHER" id="PTHR30055:SF241">
    <property type="entry name" value="TRANSCRIPTIONAL REGULATORY PROTEIN"/>
    <property type="match status" value="1"/>
</dbReference>
<dbReference type="SUPFAM" id="SSF48498">
    <property type="entry name" value="Tetracyclin repressor-like, C-terminal domain"/>
    <property type="match status" value="1"/>
</dbReference>
<sequence>MISAPVPITRRTPRAEVRDRLLQAASTVFAERGFAGATMQQVAATAGFTTGALYSNFASKDDLFFELFDREVTGRIAAVRAILGRADITVINEATALAAGEQMTAAMQQNREWQLLFTEFWLRAARDDQLRERWVEKRRDYHQQLTALADDALSGWGAGAAVSSRTLMFTMLALNNGLAIEELADPGSVPADTIGTVLVRLLGLQPNPGRSS</sequence>